<dbReference type="EMBL" id="VDUZ01000003">
    <property type="protein sequence ID" value="TXL81678.1"/>
    <property type="molecule type" value="Genomic_DNA"/>
</dbReference>
<dbReference type="GO" id="GO:0004016">
    <property type="term" value="F:adenylate cyclase activity"/>
    <property type="evidence" value="ECO:0007669"/>
    <property type="project" value="UniProtKB-ARBA"/>
</dbReference>
<protein>
    <submittedName>
        <fullName evidence="4">HAMP domain-containing protein</fullName>
    </submittedName>
</protein>
<evidence type="ECO:0000313" key="5">
    <source>
        <dbReference type="Proteomes" id="UP000321638"/>
    </source>
</evidence>
<feature type="transmembrane region" description="Helical" evidence="1">
    <location>
        <begin position="347"/>
        <end position="365"/>
    </location>
</feature>
<name>A0A5C8PTM7_9HYPH</name>
<keyword evidence="1" id="KW-0472">Membrane</keyword>
<dbReference type="SUPFAM" id="SSF55073">
    <property type="entry name" value="Nucleotide cyclase"/>
    <property type="match status" value="1"/>
</dbReference>
<dbReference type="CDD" id="cd12913">
    <property type="entry name" value="PDC1_MCP_like"/>
    <property type="match status" value="1"/>
</dbReference>
<dbReference type="CDD" id="cd07302">
    <property type="entry name" value="CHD"/>
    <property type="match status" value="1"/>
</dbReference>
<feature type="domain" description="Guanylate cyclase" evidence="2">
    <location>
        <begin position="446"/>
        <end position="578"/>
    </location>
</feature>
<dbReference type="Pfam" id="PF00211">
    <property type="entry name" value="Guanylate_cyc"/>
    <property type="match status" value="1"/>
</dbReference>
<organism evidence="4 5">
    <name type="scientific">Vineibacter terrae</name>
    <dbReference type="NCBI Taxonomy" id="2586908"/>
    <lineage>
        <taxon>Bacteria</taxon>
        <taxon>Pseudomonadati</taxon>
        <taxon>Pseudomonadota</taxon>
        <taxon>Alphaproteobacteria</taxon>
        <taxon>Hyphomicrobiales</taxon>
        <taxon>Vineibacter</taxon>
    </lineage>
</organism>
<evidence type="ECO:0000259" key="2">
    <source>
        <dbReference type="PROSITE" id="PS50125"/>
    </source>
</evidence>
<dbReference type="InterPro" id="IPR003660">
    <property type="entry name" value="HAMP_dom"/>
</dbReference>
<dbReference type="SMART" id="SM00044">
    <property type="entry name" value="CYCc"/>
    <property type="match status" value="1"/>
</dbReference>
<dbReference type="GO" id="GO:0009190">
    <property type="term" value="P:cyclic nucleotide biosynthetic process"/>
    <property type="evidence" value="ECO:0007669"/>
    <property type="project" value="InterPro"/>
</dbReference>
<dbReference type="SUPFAM" id="SSF103190">
    <property type="entry name" value="Sensory domain-like"/>
    <property type="match status" value="1"/>
</dbReference>
<gene>
    <name evidence="4" type="ORF">FHP25_03875</name>
</gene>
<accession>A0A5C8PTM7</accession>
<dbReference type="GO" id="GO:0016020">
    <property type="term" value="C:membrane"/>
    <property type="evidence" value="ECO:0007669"/>
    <property type="project" value="InterPro"/>
</dbReference>
<dbReference type="Gene3D" id="3.30.450.20">
    <property type="entry name" value="PAS domain"/>
    <property type="match status" value="1"/>
</dbReference>
<keyword evidence="5" id="KW-1185">Reference proteome</keyword>
<dbReference type="PANTHER" id="PTHR43081">
    <property type="entry name" value="ADENYLATE CYCLASE, TERMINAL-DIFFERENTIATION SPECIFIC-RELATED"/>
    <property type="match status" value="1"/>
</dbReference>
<dbReference type="PROSITE" id="PS50125">
    <property type="entry name" value="GUANYLATE_CYCLASE_2"/>
    <property type="match status" value="1"/>
</dbReference>
<comment type="caution">
    <text evidence="4">The sequence shown here is derived from an EMBL/GenBank/DDBJ whole genome shotgun (WGS) entry which is preliminary data.</text>
</comment>
<dbReference type="InterPro" id="IPR050697">
    <property type="entry name" value="Adenylyl/Guanylyl_Cyclase_3/4"/>
</dbReference>
<evidence type="ECO:0000256" key="1">
    <source>
        <dbReference type="SAM" id="Phobius"/>
    </source>
</evidence>
<sequence>MGALMMRRPFAIPFGVGLLCLLAVILLPLVGTLLGIGRYTSSQLEQAVLAARSQALESTISTLADQGFQRFANTQQALADSGVYADAAAVMTRHDAPGRLALVNMLKRHPNMAAGYVGFGDGGFLYAAQLDRLADVRRQEIGAPQNAVTGIRTIEGDGDGRVDRWAFLDANGAEVVGTPWHPQDYDPRERSWFTEALGSGRPVITEPYTFAGAGGIGVTIATPLPDGSAVIGADLTLAAVSRLLVAHKVTPSSLIVVATDSGGVLARTDLQSASMRGDVVGWALAEVRALAGRGGEAATVTRSMAGTEIRLEARALAPALGRRLYLAVAAPVAELTAETGALIRRSAIVAAVAVLLALAGGAFAARQMSAPLSRIANKTDHFRRLDFSDASRVASRVSEIDRLDQAVEQMRGGLEQFGRYVPRQLVQRVIESPAGAVIGGARQPVTVLITDIAGFSQTAEAMEPEQLVERLSKYLESLGGVVMDHGGTIDKYIGDSIMAIWNAPSDDADHVGRACRAALAAAHASERLESKWTQRGRAVFRTRCGLHTGMAIVGNIGSLDRMNYTVVGAVPNVASRIEALNKVYGTQILASGQVAEAARDAFIWREVDMVVPAGMTRMLQVYEPMAARSPEAAADQALIEAFVERWRVALAAYRRGDVAVAGEAFRALAAEDPNDGPCRTFVARCEMLLKDGVPDDWDGVTVFREK</sequence>
<dbReference type="Gene3D" id="6.10.340.10">
    <property type="match status" value="1"/>
</dbReference>
<evidence type="ECO:0000259" key="3">
    <source>
        <dbReference type="PROSITE" id="PS50885"/>
    </source>
</evidence>
<dbReference type="InterPro" id="IPR029151">
    <property type="entry name" value="Sensor-like_sf"/>
</dbReference>
<dbReference type="InterPro" id="IPR001054">
    <property type="entry name" value="A/G_cyclase"/>
</dbReference>
<dbReference type="Proteomes" id="UP000321638">
    <property type="component" value="Unassembled WGS sequence"/>
</dbReference>
<dbReference type="PROSITE" id="PS50885">
    <property type="entry name" value="HAMP"/>
    <property type="match status" value="1"/>
</dbReference>
<keyword evidence="1" id="KW-1133">Transmembrane helix</keyword>
<dbReference type="Gene3D" id="3.30.70.1230">
    <property type="entry name" value="Nucleotide cyclase"/>
    <property type="match status" value="1"/>
</dbReference>
<dbReference type="PANTHER" id="PTHR43081:SF1">
    <property type="entry name" value="ADENYLATE CYCLASE, TERMINAL-DIFFERENTIATION SPECIFIC"/>
    <property type="match status" value="1"/>
</dbReference>
<proteinExistence type="predicted"/>
<evidence type="ECO:0000313" key="4">
    <source>
        <dbReference type="EMBL" id="TXL81678.1"/>
    </source>
</evidence>
<reference evidence="4 5" key="1">
    <citation type="submission" date="2019-06" db="EMBL/GenBank/DDBJ databases">
        <title>New taxonomy in bacterial strain CC-CFT640, isolated from vineyard.</title>
        <authorList>
            <person name="Lin S.-Y."/>
            <person name="Tsai C.-F."/>
            <person name="Young C.-C."/>
        </authorList>
    </citation>
    <scope>NUCLEOTIDE SEQUENCE [LARGE SCALE GENOMIC DNA]</scope>
    <source>
        <strain evidence="4 5">CC-CFT640</strain>
    </source>
</reference>
<dbReference type="InterPro" id="IPR029787">
    <property type="entry name" value="Nucleotide_cyclase"/>
</dbReference>
<feature type="domain" description="HAMP" evidence="3">
    <location>
        <begin position="366"/>
        <end position="419"/>
    </location>
</feature>
<keyword evidence="1" id="KW-0812">Transmembrane</keyword>
<dbReference type="AlphaFoldDB" id="A0A5C8PTM7"/>
<dbReference type="GO" id="GO:0035556">
    <property type="term" value="P:intracellular signal transduction"/>
    <property type="evidence" value="ECO:0007669"/>
    <property type="project" value="InterPro"/>
</dbReference>